<keyword evidence="5 7" id="KW-1133">Transmembrane helix</keyword>
<sequence length="333" mass="37530">MEKENKKKGQVMNIINKLSVVISVYNEEAVLDKMYQAVVPVVESLPCEYELLFVNDGSKDASPAILDRLAMESEKVKVIHFSRNYGHEAAMIAGIDYSTGDGVICMDADLQHPVECIPQILDAFHQGYEVVSMVRMSNKSAGLFKNITSKLFYKILNGISETHFEENASDFFAVTKRPAEVLRKHFRESSRFLRAYVQSIGFRKTTIEYTAGERAGGRSKYSLRNLFKFSVKAMISYSDLPLKIASLCGTSAGIASVLLIIYSIYMKIHVGAPGGYTTIIVVICFMFTVLFFLLGIIGEYLSVILGEIRRRPIYLVRDTVNLEKEQEKENEYI</sequence>
<dbReference type="RefSeq" id="WP_117982772.1">
    <property type="nucleotide sequence ID" value="NZ_CABJFJ010000009.1"/>
</dbReference>
<dbReference type="EMBL" id="QSOE01000062">
    <property type="protein sequence ID" value="RGI85994.1"/>
    <property type="molecule type" value="Genomic_DNA"/>
</dbReference>
<evidence type="ECO:0000313" key="9">
    <source>
        <dbReference type="EMBL" id="RGI85994.1"/>
    </source>
</evidence>
<evidence type="ECO:0000259" key="8">
    <source>
        <dbReference type="Pfam" id="PF00535"/>
    </source>
</evidence>
<evidence type="ECO:0000256" key="5">
    <source>
        <dbReference type="ARBA" id="ARBA00022989"/>
    </source>
</evidence>
<keyword evidence="12" id="KW-1185">Reference proteome</keyword>
<dbReference type="SUPFAM" id="SSF53448">
    <property type="entry name" value="Nucleotide-diphospho-sugar transferases"/>
    <property type="match status" value="1"/>
</dbReference>
<evidence type="ECO:0000256" key="7">
    <source>
        <dbReference type="SAM" id="Phobius"/>
    </source>
</evidence>
<proteinExistence type="predicted"/>
<organism evidence="9 11">
    <name type="scientific">Anaerobutyricum hallii</name>
    <dbReference type="NCBI Taxonomy" id="39488"/>
    <lineage>
        <taxon>Bacteria</taxon>
        <taxon>Bacillati</taxon>
        <taxon>Bacillota</taxon>
        <taxon>Clostridia</taxon>
        <taxon>Lachnospirales</taxon>
        <taxon>Lachnospiraceae</taxon>
        <taxon>Anaerobutyricum</taxon>
    </lineage>
</organism>
<dbReference type="InterPro" id="IPR001173">
    <property type="entry name" value="Glyco_trans_2-like"/>
</dbReference>
<comment type="subcellular location">
    <subcellularLocation>
        <location evidence="1">Membrane</location>
        <topology evidence="1">Multi-pass membrane protein</topology>
    </subcellularLocation>
</comment>
<dbReference type="Pfam" id="PF00535">
    <property type="entry name" value="Glycos_transf_2"/>
    <property type="match status" value="1"/>
</dbReference>
<dbReference type="Proteomes" id="UP000284621">
    <property type="component" value="Unassembled WGS sequence"/>
</dbReference>
<comment type="caution">
    <text evidence="9">The sequence shown here is derived from an EMBL/GenBank/DDBJ whole genome shotgun (WGS) entry which is preliminary data.</text>
</comment>
<evidence type="ECO:0000256" key="2">
    <source>
        <dbReference type="ARBA" id="ARBA00022676"/>
    </source>
</evidence>
<feature type="domain" description="Glycosyltransferase 2-like" evidence="8">
    <location>
        <begin position="19"/>
        <end position="158"/>
    </location>
</feature>
<dbReference type="PANTHER" id="PTHR48090">
    <property type="entry name" value="UNDECAPRENYL-PHOSPHATE 4-DEOXY-4-FORMAMIDO-L-ARABINOSE TRANSFERASE-RELATED"/>
    <property type="match status" value="1"/>
</dbReference>
<evidence type="ECO:0000256" key="3">
    <source>
        <dbReference type="ARBA" id="ARBA00022679"/>
    </source>
</evidence>
<dbReference type="InterPro" id="IPR050256">
    <property type="entry name" value="Glycosyltransferase_2"/>
</dbReference>
<dbReference type="CDD" id="cd04187">
    <property type="entry name" value="DPM1_like_bac"/>
    <property type="match status" value="1"/>
</dbReference>
<evidence type="ECO:0000313" key="12">
    <source>
        <dbReference type="Proteomes" id="UP000284621"/>
    </source>
</evidence>
<dbReference type="Gene3D" id="3.90.550.10">
    <property type="entry name" value="Spore Coat Polysaccharide Biosynthesis Protein SpsA, Chain A"/>
    <property type="match status" value="1"/>
</dbReference>
<name>A0A374NJE9_9FIRM</name>
<evidence type="ECO:0000313" key="11">
    <source>
        <dbReference type="Proteomes" id="UP000262524"/>
    </source>
</evidence>
<keyword evidence="6 7" id="KW-0472">Membrane</keyword>
<feature type="transmembrane region" description="Helical" evidence="7">
    <location>
        <begin position="244"/>
        <end position="265"/>
    </location>
</feature>
<accession>A0A374NJE9</accession>
<evidence type="ECO:0000313" key="10">
    <source>
        <dbReference type="EMBL" id="RHC64204.1"/>
    </source>
</evidence>
<protein>
    <submittedName>
        <fullName evidence="9">Glycosyltransferase</fullName>
    </submittedName>
</protein>
<evidence type="ECO:0000256" key="6">
    <source>
        <dbReference type="ARBA" id="ARBA00023136"/>
    </source>
</evidence>
<dbReference type="GO" id="GO:0016757">
    <property type="term" value="F:glycosyltransferase activity"/>
    <property type="evidence" value="ECO:0007669"/>
    <property type="project" value="UniProtKB-KW"/>
</dbReference>
<evidence type="ECO:0000256" key="4">
    <source>
        <dbReference type="ARBA" id="ARBA00022692"/>
    </source>
</evidence>
<dbReference type="GO" id="GO:0005886">
    <property type="term" value="C:plasma membrane"/>
    <property type="evidence" value="ECO:0007669"/>
    <property type="project" value="TreeGrafter"/>
</dbReference>
<dbReference type="Proteomes" id="UP000262524">
    <property type="component" value="Unassembled WGS sequence"/>
</dbReference>
<keyword evidence="4 7" id="KW-0812">Transmembrane</keyword>
<evidence type="ECO:0000256" key="1">
    <source>
        <dbReference type="ARBA" id="ARBA00004141"/>
    </source>
</evidence>
<dbReference type="AlphaFoldDB" id="A0A374NJE9"/>
<dbReference type="InterPro" id="IPR029044">
    <property type="entry name" value="Nucleotide-diphossugar_trans"/>
</dbReference>
<gene>
    <name evidence="10" type="ORF">DW833_09090</name>
    <name evidence="9" type="ORF">DXD91_09690</name>
</gene>
<keyword evidence="3 9" id="KW-0808">Transferase</keyword>
<dbReference type="EMBL" id="QSID01000009">
    <property type="protein sequence ID" value="RHC64204.1"/>
    <property type="molecule type" value="Genomic_DNA"/>
</dbReference>
<feature type="transmembrane region" description="Helical" evidence="7">
    <location>
        <begin position="277"/>
        <end position="301"/>
    </location>
</feature>
<dbReference type="PANTHER" id="PTHR48090:SF1">
    <property type="entry name" value="PROPHAGE BACTOPRENOL GLUCOSYL TRANSFERASE HOMOLOG"/>
    <property type="match status" value="1"/>
</dbReference>
<reference evidence="11 12" key="1">
    <citation type="submission" date="2018-08" db="EMBL/GenBank/DDBJ databases">
        <title>A genome reference for cultivated species of the human gut microbiota.</title>
        <authorList>
            <person name="Zou Y."/>
            <person name="Xue W."/>
            <person name="Luo G."/>
        </authorList>
    </citation>
    <scope>NUCLEOTIDE SEQUENCE [LARGE SCALE GENOMIC DNA]</scope>
    <source>
        <strain evidence="10 12">AM34-3LB</strain>
        <strain evidence="9 11">TM10-1AC</strain>
    </source>
</reference>
<keyword evidence="2" id="KW-0328">Glycosyltransferase</keyword>